<comment type="similarity">
    <text evidence="2">Belongs to the cerato-ulmin hydrophobin family.</text>
</comment>
<dbReference type="AlphaFoldDB" id="A7LNX1"/>
<keyword evidence="3" id="KW-1015">Disulfide bond</keyword>
<dbReference type="OMA" id="MCCILPI"/>
<evidence type="ECO:0000256" key="2">
    <source>
        <dbReference type="ARBA" id="ARBA00009576"/>
    </source>
</evidence>
<evidence type="ECO:0000256" key="1">
    <source>
        <dbReference type="ARBA" id="ARBA00004196"/>
    </source>
</evidence>
<dbReference type="EMBL" id="EU053462">
    <property type="protein sequence ID" value="ABS59377.1"/>
    <property type="molecule type" value="Genomic_DNA"/>
</dbReference>
<accession>A7LNX1</accession>
<dbReference type="PANTHER" id="PTHR42341">
    <property type="entry name" value="HYDROPHOBIN"/>
    <property type="match status" value="1"/>
</dbReference>
<dbReference type="Pfam" id="PF06766">
    <property type="entry name" value="Hydrophobin_2"/>
    <property type="match status" value="1"/>
</dbReference>
<dbReference type="CDD" id="cd23508">
    <property type="entry name" value="hydrophobin_II"/>
    <property type="match status" value="1"/>
</dbReference>
<organism evidence="5">
    <name type="scientific">Hypocrea virens</name>
    <name type="common">Gliocladium virens</name>
    <name type="synonym">Trichoderma virens</name>
    <dbReference type="NCBI Taxonomy" id="29875"/>
    <lineage>
        <taxon>Eukaryota</taxon>
        <taxon>Fungi</taxon>
        <taxon>Dikarya</taxon>
        <taxon>Ascomycota</taxon>
        <taxon>Pezizomycotina</taxon>
        <taxon>Sordariomycetes</taxon>
        <taxon>Hypocreomycetidae</taxon>
        <taxon>Hypocreales</taxon>
        <taxon>Hypocreaceae</taxon>
        <taxon>Trichoderma</taxon>
    </lineage>
</organism>
<evidence type="ECO:0000313" key="5">
    <source>
        <dbReference type="EMBL" id="ABS59377.1"/>
    </source>
</evidence>
<proteinExistence type="inferred from homology"/>
<dbReference type="InterPro" id="IPR036686">
    <property type="entry name" value="Class_II_Hydrophobin_sf"/>
</dbReference>
<evidence type="ECO:0000256" key="4">
    <source>
        <dbReference type="SAM" id="SignalP"/>
    </source>
</evidence>
<dbReference type="InterPro" id="IPR010636">
    <property type="entry name" value="Class_II_hydrophobin"/>
</dbReference>
<dbReference type="Gene3D" id="3.20.120.10">
    <property type="entry name" value="Hydrophobin"/>
    <property type="match status" value="1"/>
</dbReference>
<protein>
    <submittedName>
        <fullName evidence="5">Hydrophobin</fullName>
    </submittedName>
</protein>
<dbReference type="SMR" id="A7LNX1"/>
<reference evidence="5" key="1">
    <citation type="journal article" date="2008" name="BMC Evol. Biol.">
        <title>Purifying selection and birth-and-death evolution in the class II hydrophobin gene families of the ascomycete Trichoderma/Hypocrea.</title>
        <authorList>
            <person name="Kubicek C.P."/>
            <person name="Baker S."/>
            <person name="Gamauf C."/>
            <person name="Kenerley C.M."/>
            <person name="Druzhinina I.S."/>
        </authorList>
    </citation>
    <scope>NUCLEOTIDE SEQUENCE</scope>
    <source>
        <strain evidence="5">Tvhyd13a</strain>
    </source>
</reference>
<dbReference type="SUPFAM" id="SSF101751">
    <property type="entry name" value="Hydrophobin II, HfbII"/>
    <property type="match status" value="1"/>
</dbReference>
<feature type="chain" id="PRO_5002709566" evidence="4">
    <location>
        <begin position="25"/>
        <end position="97"/>
    </location>
</feature>
<sequence>MKSFAAAVLFIAGILAAPSPNAKAIRSPLCPGGLESNPQCCSTDVLGIADLDCANPSSPVTDVQSFRAVCAAGGQRARCCAIPVAGQALLCESPVGI</sequence>
<dbReference type="GO" id="GO:0005576">
    <property type="term" value="C:extracellular region"/>
    <property type="evidence" value="ECO:0007669"/>
    <property type="project" value="InterPro"/>
</dbReference>
<name>A7LNX1_HYPVI</name>
<feature type="signal peptide" evidence="4">
    <location>
        <begin position="1"/>
        <end position="24"/>
    </location>
</feature>
<dbReference type="PANTHER" id="PTHR42341:SF1">
    <property type="entry name" value="HYDROPHOBIN"/>
    <property type="match status" value="1"/>
</dbReference>
<comment type="subcellular location">
    <subcellularLocation>
        <location evidence="1">Cell envelope</location>
    </subcellularLocation>
</comment>
<keyword evidence="4" id="KW-0732">Signal</keyword>
<evidence type="ECO:0000256" key="3">
    <source>
        <dbReference type="ARBA" id="ARBA00023157"/>
    </source>
</evidence>